<evidence type="ECO:0000313" key="1">
    <source>
        <dbReference type="EMBL" id="KAK0176908.1"/>
    </source>
</evidence>
<name>A0AA39FWE9_9HYME</name>
<protein>
    <submittedName>
        <fullName evidence="1">Uncharacterized protein</fullName>
    </submittedName>
</protein>
<comment type="caution">
    <text evidence="1">The sequence shown here is derived from an EMBL/GenBank/DDBJ whole genome shotgun (WGS) entry which is preliminary data.</text>
</comment>
<sequence>MVKDAEFSEKIYHTEVLVCFLGYYVFLKENPNFLSWNLILWSKIRKFCLDHFSQLLHDDAVIVKKAITHENFENIAFPQQLHIIGLLRVRDIENIIREFNWYKFQLTNPSTNVATEIGITNFNTKIEFVQICSGTINEKNV</sequence>
<reference evidence="1" key="1">
    <citation type="journal article" date="2023" name="bioRxiv">
        <title>Scaffold-level genome assemblies of two parasitoid biocontrol wasps reveal the parthenogenesis mechanism and an associated novel virus.</title>
        <authorList>
            <person name="Inwood S."/>
            <person name="Skelly J."/>
            <person name="Guhlin J."/>
            <person name="Harrop T."/>
            <person name="Goldson S."/>
            <person name="Dearden P."/>
        </authorList>
    </citation>
    <scope>NUCLEOTIDE SEQUENCE</scope>
    <source>
        <strain evidence="1">Irish</strain>
        <tissue evidence="1">Whole body</tissue>
    </source>
</reference>
<keyword evidence="2" id="KW-1185">Reference proteome</keyword>
<evidence type="ECO:0000313" key="2">
    <source>
        <dbReference type="Proteomes" id="UP001168990"/>
    </source>
</evidence>
<reference evidence="1" key="2">
    <citation type="submission" date="2023-03" db="EMBL/GenBank/DDBJ databases">
        <authorList>
            <person name="Inwood S.N."/>
            <person name="Skelly J.G."/>
            <person name="Guhlin J."/>
            <person name="Harrop T.W.R."/>
            <person name="Goldson S.G."/>
            <person name="Dearden P.K."/>
        </authorList>
    </citation>
    <scope>NUCLEOTIDE SEQUENCE</scope>
    <source>
        <strain evidence="1">Irish</strain>
        <tissue evidence="1">Whole body</tissue>
    </source>
</reference>
<accession>A0AA39FWE9</accession>
<proteinExistence type="predicted"/>
<dbReference type="AlphaFoldDB" id="A0AA39FWE9"/>
<dbReference type="Proteomes" id="UP001168990">
    <property type="component" value="Unassembled WGS sequence"/>
</dbReference>
<gene>
    <name evidence="1" type="ORF">PV328_001006</name>
</gene>
<organism evidence="1 2">
    <name type="scientific">Microctonus aethiopoides</name>
    <dbReference type="NCBI Taxonomy" id="144406"/>
    <lineage>
        <taxon>Eukaryota</taxon>
        <taxon>Metazoa</taxon>
        <taxon>Ecdysozoa</taxon>
        <taxon>Arthropoda</taxon>
        <taxon>Hexapoda</taxon>
        <taxon>Insecta</taxon>
        <taxon>Pterygota</taxon>
        <taxon>Neoptera</taxon>
        <taxon>Endopterygota</taxon>
        <taxon>Hymenoptera</taxon>
        <taxon>Apocrita</taxon>
        <taxon>Ichneumonoidea</taxon>
        <taxon>Braconidae</taxon>
        <taxon>Euphorinae</taxon>
        <taxon>Microctonus</taxon>
    </lineage>
</organism>
<dbReference type="EMBL" id="JAQQBS010000001">
    <property type="protein sequence ID" value="KAK0176908.1"/>
    <property type="molecule type" value="Genomic_DNA"/>
</dbReference>